<accession>A0A319E8I6</accession>
<evidence type="ECO:0000313" key="2">
    <source>
        <dbReference type="Proteomes" id="UP000248423"/>
    </source>
</evidence>
<gene>
    <name evidence="1" type="ORF">BO78DRAFT_397814</name>
</gene>
<keyword evidence="2" id="KW-1185">Reference proteome</keyword>
<name>A0A319E8I6_ASPSB</name>
<protein>
    <submittedName>
        <fullName evidence="1">Uncharacterized protein</fullName>
    </submittedName>
</protein>
<organism evidence="1 2">
    <name type="scientific">Aspergillus sclerotiicarbonarius (strain CBS 121057 / IBT 28362)</name>
    <dbReference type="NCBI Taxonomy" id="1448318"/>
    <lineage>
        <taxon>Eukaryota</taxon>
        <taxon>Fungi</taxon>
        <taxon>Dikarya</taxon>
        <taxon>Ascomycota</taxon>
        <taxon>Pezizomycotina</taxon>
        <taxon>Eurotiomycetes</taxon>
        <taxon>Eurotiomycetidae</taxon>
        <taxon>Eurotiales</taxon>
        <taxon>Aspergillaceae</taxon>
        <taxon>Aspergillus</taxon>
        <taxon>Aspergillus subgen. Circumdati</taxon>
    </lineage>
</organism>
<dbReference type="EMBL" id="KZ826355">
    <property type="protein sequence ID" value="PYI05720.1"/>
    <property type="molecule type" value="Genomic_DNA"/>
</dbReference>
<proteinExistence type="predicted"/>
<dbReference type="AlphaFoldDB" id="A0A319E8I6"/>
<dbReference type="Proteomes" id="UP000248423">
    <property type="component" value="Unassembled WGS sequence"/>
</dbReference>
<feature type="non-terminal residue" evidence="1">
    <location>
        <position position="63"/>
    </location>
</feature>
<sequence>MTPISFVRGIGYTEILRTGFMFRSGLTPDFPYWSHITVIIFWKLVFQVVYLKLNTGLIELERS</sequence>
<reference evidence="1 2" key="1">
    <citation type="submission" date="2018-02" db="EMBL/GenBank/DDBJ databases">
        <title>The genomes of Aspergillus section Nigri reveals drivers in fungal speciation.</title>
        <authorList>
            <consortium name="DOE Joint Genome Institute"/>
            <person name="Vesth T.C."/>
            <person name="Nybo J."/>
            <person name="Theobald S."/>
            <person name="Brandl J."/>
            <person name="Frisvad J.C."/>
            <person name="Nielsen K.F."/>
            <person name="Lyhne E.K."/>
            <person name="Kogle M.E."/>
            <person name="Kuo A."/>
            <person name="Riley R."/>
            <person name="Clum A."/>
            <person name="Nolan M."/>
            <person name="Lipzen A."/>
            <person name="Salamov A."/>
            <person name="Henrissat B."/>
            <person name="Wiebenga A."/>
            <person name="De vries R.P."/>
            <person name="Grigoriev I.V."/>
            <person name="Mortensen U.H."/>
            <person name="Andersen M.R."/>
            <person name="Baker S.E."/>
        </authorList>
    </citation>
    <scope>NUCLEOTIDE SEQUENCE [LARGE SCALE GENOMIC DNA]</scope>
    <source>
        <strain evidence="1 2">CBS 121057</strain>
    </source>
</reference>
<dbReference type="VEuPathDB" id="FungiDB:BO78DRAFT_397814"/>
<evidence type="ECO:0000313" key="1">
    <source>
        <dbReference type="EMBL" id="PYI05720.1"/>
    </source>
</evidence>